<comment type="caution">
    <text evidence="2">The sequence shown here is derived from an EMBL/GenBank/DDBJ whole genome shotgun (WGS) entry which is preliminary data.</text>
</comment>
<evidence type="ECO:0000256" key="1">
    <source>
        <dbReference type="SAM" id="MobiDB-lite"/>
    </source>
</evidence>
<keyword evidence="3" id="KW-1185">Reference proteome</keyword>
<accession>A0AAD7KBA5</accession>
<sequence length="122" mass="13966">MIPNLPAALILERLLAHESLYHNLCYSNIQRFFELTYRLWPEILGMGTSRPLSLPPPHEQTQMELSEWRGGGKEDSVRVFQQDQSREGKPAADKVEGMIVEGESEAKRSEAKRGEARRSETR</sequence>
<proteinExistence type="predicted"/>
<feature type="region of interest" description="Disordered" evidence="1">
    <location>
        <begin position="68"/>
        <end position="122"/>
    </location>
</feature>
<organism evidence="2 3">
    <name type="scientific">Mycena maculata</name>
    <dbReference type="NCBI Taxonomy" id="230809"/>
    <lineage>
        <taxon>Eukaryota</taxon>
        <taxon>Fungi</taxon>
        <taxon>Dikarya</taxon>
        <taxon>Basidiomycota</taxon>
        <taxon>Agaricomycotina</taxon>
        <taxon>Agaricomycetes</taxon>
        <taxon>Agaricomycetidae</taxon>
        <taxon>Agaricales</taxon>
        <taxon>Marasmiineae</taxon>
        <taxon>Mycenaceae</taxon>
        <taxon>Mycena</taxon>
    </lineage>
</organism>
<feature type="compositionally biased region" description="Basic and acidic residues" evidence="1">
    <location>
        <begin position="68"/>
        <end position="77"/>
    </location>
</feature>
<dbReference type="Proteomes" id="UP001215280">
    <property type="component" value="Unassembled WGS sequence"/>
</dbReference>
<feature type="compositionally biased region" description="Basic and acidic residues" evidence="1">
    <location>
        <begin position="104"/>
        <end position="122"/>
    </location>
</feature>
<evidence type="ECO:0000313" key="2">
    <source>
        <dbReference type="EMBL" id="KAJ7779512.1"/>
    </source>
</evidence>
<dbReference type="EMBL" id="JARJLG010000007">
    <property type="protein sequence ID" value="KAJ7779512.1"/>
    <property type="molecule type" value="Genomic_DNA"/>
</dbReference>
<dbReference type="AlphaFoldDB" id="A0AAD7KBA5"/>
<gene>
    <name evidence="2" type="ORF">DFH07DRAFT_765794</name>
</gene>
<name>A0AAD7KBA5_9AGAR</name>
<feature type="compositionally biased region" description="Basic and acidic residues" evidence="1">
    <location>
        <begin position="84"/>
        <end position="96"/>
    </location>
</feature>
<reference evidence="2" key="1">
    <citation type="submission" date="2023-03" db="EMBL/GenBank/DDBJ databases">
        <title>Massive genome expansion in bonnet fungi (Mycena s.s.) driven by repeated elements and novel gene families across ecological guilds.</title>
        <authorList>
            <consortium name="Lawrence Berkeley National Laboratory"/>
            <person name="Harder C.B."/>
            <person name="Miyauchi S."/>
            <person name="Viragh M."/>
            <person name="Kuo A."/>
            <person name="Thoen E."/>
            <person name="Andreopoulos B."/>
            <person name="Lu D."/>
            <person name="Skrede I."/>
            <person name="Drula E."/>
            <person name="Henrissat B."/>
            <person name="Morin E."/>
            <person name="Kohler A."/>
            <person name="Barry K."/>
            <person name="LaButti K."/>
            <person name="Morin E."/>
            <person name="Salamov A."/>
            <person name="Lipzen A."/>
            <person name="Mereny Z."/>
            <person name="Hegedus B."/>
            <person name="Baldrian P."/>
            <person name="Stursova M."/>
            <person name="Weitz H."/>
            <person name="Taylor A."/>
            <person name="Grigoriev I.V."/>
            <person name="Nagy L.G."/>
            <person name="Martin F."/>
            <person name="Kauserud H."/>
        </authorList>
    </citation>
    <scope>NUCLEOTIDE SEQUENCE</scope>
    <source>
        <strain evidence="2">CBHHK188m</strain>
    </source>
</reference>
<protein>
    <submittedName>
        <fullName evidence="2">Uncharacterized protein</fullName>
    </submittedName>
</protein>
<evidence type="ECO:0000313" key="3">
    <source>
        <dbReference type="Proteomes" id="UP001215280"/>
    </source>
</evidence>